<dbReference type="EMBL" id="JAOVZQ010000001">
    <property type="protein sequence ID" value="MCY0096414.1"/>
    <property type="molecule type" value="Genomic_DNA"/>
</dbReference>
<gene>
    <name evidence="1" type="ORF">OEG82_20715</name>
</gene>
<organism evidence="1 2">
    <name type="scientific">Hoeflea ulvae</name>
    <dbReference type="NCBI Taxonomy" id="2983764"/>
    <lineage>
        <taxon>Bacteria</taxon>
        <taxon>Pseudomonadati</taxon>
        <taxon>Pseudomonadota</taxon>
        <taxon>Alphaproteobacteria</taxon>
        <taxon>Hyphomicrobiales</taxon>
        <taxon>Rhizobiaceae</taxon>
        <taxon>Hoeflea</taxon>
    </lineage>
</organism>
<comment type="caution">
    <text evidence="1">The sequence shown here is derived from an EMBL/GenBank/DDBJ whole genome shotgun (WGS) entry which is preliminary data.</text>
</comment>
<dbReference type="RefSeq" id="WP_267614242.1">
    <property type="nucleotide sequence ID" value="NZ_JAOVZQ010000001.1"/>
</dbReference>
<evidence type="ECO:0000313" key="2">
    <source>
        <dbReference type="Proteomes" id="UP001081283"/>
    </source>
</evidence>
<name>A0ABT3YKJ1_9HYPH</name>
<keyword evidence="2" id="KW-1185">Reference proteome</keyword>
<evidence type="ECO:0000313" key="1">
    <source>
        <dbReference type="EMBL" id="MCY0096414.1"/>
    </source>
</evidence>
<reference evidence="1" key="1">
    <citation type="submission" date="2022-10" db="EMBL/GenBank/DDBJ databases">
        <title>Hoeflea sp. J2-29, isolated from marine algae.</title>
        <authorList>
            <person name="Kristyanto S."/>
            <person name="Kim J.M."/>
            <person name="Jeon C.O."/>
        </authorList>
    </citation>
    <scope>NUCLEOTIDE SEQUENCE</scope>
    <source>
        <strain evidence="1">J2-29</strain>
    </source>
</reference>
<proteinExistence type="predicted"/>
<accession>A0ABT3YKJ1</accession>
<protein>
    <recommendedName>
        <fullName evidence="3">Nucleotidyltransferase</fullName>
    </recommendedName>
</protein>
<sequence>MPYPPVILWPDADGFVQPMASLAAIQPAWRAPLDEIAATCRSACGNSFHSLYIRGSVALGQARDRLSDIDAILLSEGNMDTLDKPWRDRLGDRISRSWPFVQEVELLPASVSSLRQSDKLCALLKTQSVCYAGADVTAHLQPRRLGLDLVFEGWSLPNDIALARKLQTTPKAGKARSWMARKILRSSFELVMCEAGCYTRDLSACRACFLRVHPDQAPMLNAAFDLALGRISEQPVFAALADFGTGWLYPEICRTYGADLITRNASSAVTGAP</sequence>
<dbReference type="Proteomes" id="UP001081283">
    <property type="component" value="Unassembled WGS sequence"/>
</dbReference>
<evidence type="ECO:0008006" key="3">
    <source>
        <dbReference type="Google" id="ProtNLM"/>
    </source>
</evidence>